<organism evidence="1 2">
    <name type="scientific">Bifidobacterium phasiani</name>
    <dbReference type="NCBI Taxonomy" id="2834431"/>
    <lineage>
        <taxon>Bacteria</taxon>
        <taxon>Bacillati</taxon>
        <taxon>Actinomycetota</taxon>
        <taxon>Actinomycetes</taxon>
        <taxon>Bifidobacteriales</taxon>
        <taxon>Bifidobacteriaceae</taxon>
        <taxon>Bifidobacterium</taxon>
    </lineage>
</organism>
<comment type="caution">
    <text evidence="1">The sequence shown here is derived from an EMBL/GenBank/DDBJ whole genome shotgun (WGS) entry which is preliminary data.</text>
</comment>
<evidence type="ECO:0000313" key="2">
    <source>
        <dbReference type="Proteomes" id="UP000812844"/>
    </source>
</evidence>
<dbReference type="Proteomes" id="UP000812844">
    <property type="component" value="Unassembled WGS sequence"/>
</dbReference>
<keyword evidence="2" id="KW-1185">Reference proteome</keyword>
<gene>
    <name evidence="1" type="ORF">KIH73_05365</name>
</gene>
<dbReference type="EMBL" id="JAHBBD010000009">
    <property type="protein sequence ID" value="MBW3082805.1"/>
    <property type="molecule type" value="Genomic_DNA"/>
</dbReference>
<proteinExistence type="predicted"/>
<accession>A0ABS6W9D6</accession>
<evidence type="ECO:0000313" key="1">
    <source>
        <dbReference type="EMBL" id="MBW3082805.1"/>
    </source>
</evidence>
<reference evidence="1 2" key="1">
    <citation type="submission" date="2021-05" db="EMBL/GenBank/DDBJ databases">
        <title>Phylogenetic classification of ten novel species belonging to the genus Bifidobacterium comprising B. colchicus sp. nov., B. abeli sp. nov., B. bicoloris sp. nov., B. guerezis sp. nov., B. rosaliae sp. nov., B. santillanensis sp. nov., B. argentati sp. nov., B. amazzoni sp. nov., B. pluviali sp. nov., and B. pinnaculum sp. nov.</title>
        <authorList>
            <person name="Lugli G.A."/>
            <person name="Ruiz Garcia L."/>
            <person name="Margolles A."/>
            <person name="Ventura M."/>
        </authorList>
    </citation>
    <scope>NUCLEOTIDE SEQUENCE [LARGE SCALE GENOMIC DNA]</scope>
    <source>
        <strain evidence="1 2">6T3</strain>
    </source>
</reference>
<name>A0ABS6W9D6_9BIFI</name>
<protein>
    <submittedName>
        <fullName evidence="1">Uncharacterized protein</fullName>
    </submittedName>
</protein>
<sequence>METMSKRRTPDIVSLPFAIAGTGIALSDLPYGATGFEAAFGIDGLFAGMVNYDD</sequence>